<feature type="non-terminal residue" evidence="2">
    <location>
        <position position="126"/>
    </location>
</feature>
<feature type="compositionally biased region" description="Low complexity" evidence="1">
    <location>
        <begin position="21"/>
        <end position="39"/>
    </location>
</feature>
<proteinExistence type="predicted"/>
<dbReference type="Proteomes" id="UP001164746">
    <property type="component" value="Chromosome 17"/>
</dbReference>
<dbReference type="EMBL" id="CP111028">
    <property type="protein sequence ID" value="WAR30977.1"/>
    <property type="molecule type" value="Genomic_DNA"/>
</dbReference>
<gene>
    <name evidence="2" type="ORF">MAR_033519</name>
</gene>
<keyword evidence="3" id="KW-1185">Reference proteome</keyword>
<sequence length="126" mass="12089">GSVAGPSGFYPGGTFSGGASGTLVLTSGSSGPSSPVQGGPVYNGPGGSMPDLPVFGGAGPGVVDGGFGGTFGGDFGGNVGGVSIDRKHGSIMGRCQNIPTMSCPCIFLSLPTSTGSVLPTRCIVFE</sequence>
<feature type="region of interest" description="Disordered" evidence="1">
    <location>
        <begin position="21"/>
        <end position="48"/>
    </location>
</feature>
<protein>
    <submittedName>
        <fullName evidence="2">Uncharacterized protein</fullName>
    </submittedName>
</protein>
<accession>A0ABY7GAM9</accession>
<feature type="non-terminal residue" evidence="2">
    <location>
        <position position="1"/>
    </location>
</feature>
<reference evidence="2" key="1">
    <citation type="submission" date="2022-11" db="EMBL/GenBank/DDBJ databases">
        <title>Centuries of genome instability and evolution in soft-shell clam transmissible cancer (bioRxiv).</title>
        <authorList>
            <person name="Hart S.F.M."/>
            <person name="Yonemitsu M.A."/>
            <person name="Giersch R.M."/>
            <person name="Beal B.F."/>
            <person name="Arriagada G."/>
            <person name="Davis B.W."/>
            <person name="Ostrander E.A."/>
            <person name="Goff S.P."/>
            <person name="Metzger M.J."/>
        </authorList>
    </citation>
    <scope>NUCLEOTIDE SEQUENCE</scope>
    <source>
        <strain evidence="2">MELC-2E11</strain>
        <tissue evidence="2">Siphon/mantle</tissue>
    </source>
</reference>
<evidence type="ECO:0000313" key="2">
    <source>
        <dbReference type="EMBL" id="WAR30977.1"/>
    </source>
</evidence>
<evidence type="ECO:0000256" key="1">
    <source>
        <dbReference type="SAM" id="MobiDB-lite"/>
    </source>
</evidence>
<evidence type="ECO:0000313" key="3">
    <source>
        <dbReference type="Proteomes" id="UP001164746"/>
    </source>
</evidence>
<name>A0ABY7GAM9_MYAAR</name>
<organism evidence="2 3">
    <name type="scientific">Mya arenaria</name>
    <name type="common">Soft-shell clam</name>
    <dbReference type="NCBI Taxonomy" id="6604"/>
    <lineage>
        <taxon>Eukaryota</taxon>
        <taxon>Metazoa</taxon>
        <taxon>Spiralia</taxon>
        <taxon>Lophotrochozoa</taxon>
        <taxon>Mollusca</taxon>
        <taxon>Bivalvia</taxon>
        <taxon>Autobranchia</taxon>
        <taxon>Heteroconchia</taxon>
        <taxon>Euheterodonta</taxon>
        <taxon>Imparidentia</taxon>
        <taxon>Neoheterodontei</taxon>
        <taxon>Myida</taxon>
        <taxon>Myoidea</taxon>
        <taxon>Myidae</taxon>
        <taxon>Mya</taxon>
    </lineage>
</organism>